<dbReference type="CDD" id="cd14262">
    <property type="entry name" value="VirB5_like"/>
    <property type="match status" value="1"/>
</dbReference>
<name>A0ABN1HZ87_9SPHN</name>
<dbReference type="EMBL" id="BAAAES010000011">
    <property type="protein sequence ID" value="GAA0675003.1"/>
    <property type="molecule type" value="Genomic_DNA"/>
</dbReference>
<dbReference type="SUPFAM" id="SSF101082">
    <property type="entry name" value="Typo IV secretion system protein TraC"/>
    <property type="match status" value="1"/>
</dbReference>
<reference evidence="2 3" key="1">
    <citation type="journal article" date="2019" name="Int. J. Syst. Evol. Microbiol.">
        <title>The Global Catalogue of Microorganisms (GCM) 10K type strain sequencing project: providing services to taxonomists for standard genome sequencing and annotation.</title>
        <authorList>
            <consortium name="The Broad Institute Genomics Platform"/>
            <consortium name="The Broad Institute Genome Sequencing Center for Infectious Disease"/>
            <person name="Wu L."/>
            <person name="Ma J."/>
        </authorList>
    </citation>
    <scope>NUCLEOTIDE SEQUENCE [LARGE SCALE GENOMIC DNA]</scope>
    <source>
        <strain evidence="2 3">JCM 14603</strain>
    </source>
</reference>
<evidence type="ECO:0000256" key="1">
    <source>
        <dbReference type="SAM" id="SignalP"/>
    </source>
</evidence>
<dbReference type="Gene3D" id="1.20.58.430">
    <property type="entry name" value="Type IV secretion system, VirB5-domain"/>
    <property type="match status" value="1"/>
</dbReference>
<dbReference type="InterPro" id="IPR023220">
    <property type="entry name" value="T4SS_VirB5-domain"/>
</dbReference>
<dbReference type="Proteomes" id="UP001500238">
    <property type="component" value="Unassembled WGS sequence"/>
</dbReference>
<feature type="chain" id="PRO_5046140951" evidence="1">
    <location>
        <begin position="26"/>
        <end position="241"/>
    </location>
</feature>
<dbReference type="InterPro" id="IPR014158">
    <property type="entry name" value="T4SS_VirB5"/>
</dbReference>
<sequence>MSLKPIALLAAIPTALAMSTSPAAAQGIPVFDTTTYLQALQTARQTLTMVEQGKQQVETATNQLNSLRKLTNMSEIASTLNLPQVRNILPTTTIDTDSLLSGDLTGIGSLGTIAANIQSRYRLSASGSSDADEAYNQALRDSTGSAAVTAALGENTLNITQVRMQGLDQLRQQLASARDPKDVMDLQARIAVEQAQLQNDMLKMQAIQLAQAGQGNLAISAGEVAAGRDAAAFYDANTLRK</sequence>
<dbReference type="Pfam" id="PF07996">
    <property type="entry name" value="T4SS"/>
    <property type="match status" value="1"/>
</dbReference>
<keyword evidence="3" id="KW-1185">Reference proteome</keyword>
<evidence type="ECO:0000313" key="2">
    <source>
        <dbReference type="EMBL" id="GAA0675003.1"/>
    </source>
</evidence>
<dbReference type="RefSeq" id="WP_163956688.1">
    <property type="nucleotide sequence ID" value="NZ_BAAAES010000011.1"/>
</dbReference>
<proteinExistence type="predicted"/>
<protein>
    <submittedName>
        <fullName evidence="2">P-type DNA transfer protein VirB5</fullName>
    </submittedName>
</protein>
<keyword evidence="1" id="KW-0732">Signal</keyword>
<feature type="signal peptide" evidence="1">
    <location>
        <begin position="1"/>
        <end position="25"/>
    </location>
</feature>
<evidence type="ECO:0000313" key="3">
    <source>
        <dbReference type="Proteomes" id="UP001500238"/>
    </source>
</evidence>
<comment type="caution">
    <text evidence="2">The sequence shown here is derived from an EMBL/GenBank/DDBJ whole genome shotgun (WGS) entry which is preliminary data.</text>
</comment>
<accession>A0ABN1HZ87</accession>
<organism evidence="2 3">
    <name type="scientific">Sphingomonas insulae</name>
    <dbReference type="NCBI Taxonomy" id="424800"/>
    <lineage>
        <taxon>Bacteria</taxon>
        <taxon>Pseudomonadati</taxon>
        <taxon>Pseudomonadota</taxon>
        <taxon>Alphaproteobacteria</taxon>
        <taxon>Sphingomonadales</taxon>
        <taxon>Sphingomonadaceae</taxon>
        <taxon>Sphingomonas</taxon>
    </lineage>
</organism>
<gene>
    <name evidence="2" type="primary">virB5_1</name>
    <name evidence="2" type="ORF">GCM10009102_28950</name>
</gene>